<dbReference type="SUPFAM" id="SSF51735">
    <property type="entry name" value="NAD(P)-binding Rossmann-fold domains"/>
    <property type="match status" value="1"/>
</dbReference>
<dbReference type="GO" id="GO:0016616">
    <property type="term" value="F:oxidoreductase activity, acting on the CH-OH group of donors, NAD or NADP as acceptor"/>
    <property type="evidence" value="ECO:0007669"/>
    <property type="project" value="TreeGrafter"/>
</dbReference>
<proteinExistence type="inferred from homology"/>
<evidence type="ECO:0000313" key="4">
    <source>
        <dbReference type="Proteomes" id="UP000308768"/>
    </source>
</evidence>
<evidence type="ECO:0000313" key="3">
    <source>
        <dbReference type="EMBL" id="TKA77548.1"/>
    </source>
</evidence>
<dbReference type="OrthoDB" id="1933717at2759"/>
<comment type="caution">
    <text evidence="3">The sequence shown here is derived from an EMBL/GenBank/DDBJ whole genome shotgun (WGS) entry which is preliminary data.</text>
</comment>
<dbReference type="Proteomes" id="UP000308768">
    <property type="component" value="Unassembled WGS sequence"/>
</dbReference>
<sequence>MSQTPGQELMSNGAQLPALRFNYTKTLHKDTYDYISPTRANLANKAVFVTGASKGIGRATALSYARAGASHIALGARSSLSSLAAEMLSAAKEAGRPAPEILTLELDVTSRSSVDGAAEAVKAQFGRLDILVNNAGYLETFVAIADSDPDEWWRAHETNVRGAYLCTRALLPLLLGTAAGLATILFLSSVGAHATRVGASGYQTTKLALLRFAEFVGAEYGAQGLLAFSVHPGGVPSEMGLRMPKDLHWVLTDTPEVAADTIVFLTRERREWLAGRYVSCTWDMEEFLAKRAEIEKGDLLKVRMAVSMGE</sequence>
<dbReference type="EMBL" id="NAJN01000183">
    <property type="protein sequence ID" value="TKA77548.1"/>
    <property type="molecule type" value="Genomic_DNA"/>
</dbReference>
<dbReference type="InterPro" id="IPR002347">
    <property type="entry name" value="SDR_fam"/>
</dbReference>
<organism evidence="3 4">
    <name type="scientific">Cryomyces minteri</name>
    <dbReference type="NCBI Taxonomy" id="331657"/>
    <lineage>
        <taxon>Eukaryota</taxon>
        <taxon>Fungi</taxon>
        <taxon>Dikarya</taxon>
        <taxon>Ascomycota</taxon>
        <taxon>Pezizomycotina</taxon>
        <taxon>Dothideomycetes</taxon>
        <taxon>Dothideomycetes incertae sedis</taxon>
        <taxon>Cryomyces</taxon>
    </lineage>
</organism>
<comment type="similarity">
    <text evidence="1">Belongs to the short-chain dehydrogenases/reductases (SDR) family.</text>
</comment>
<dbReference type="STRING" id="331657.A0A4U0XPP7"/>
<reference evidence="3 4" key="1">
    <citation type="submission" date="2017-03" db="EMBL/GenBank/DDBJ databases">
        <title>Genomes of endolithic fungi from Antarctica.</title>
        <authorList>
            <person name="Coleine C."/>
            <person name="Masonjones S."/>
            <person name="Stajich J.E."/>
        </authorList>
    </citation>
    <scope>NUCLEOTIDE SEQUENCE [LARGE SCALE GENOMIC DNA]</scope>
    <source>
        <strain evidence="3 4">CCFEE 5187</strain>
    </source>
</reference>
<accession>A0A4U0XPP7</accession>
<dbReference type="Gene3D" id="3.40.50.720">
    <property type="entry name" value="NAD(P)-binding Rossmann-like Domain"/>
    <property type="match status" value="1"/>
</dbReference>
<dbReference type="Pfam" id="PF00106">
    <property type="entry name" value="adh_short"/>
    <property type="match status" value="1"/>
</dbReference>
<keyword evidence="4" id="KW-1185">Reference proteome</keyword>
<dbReference type="PANTHER" id="PTHR42760:SF37">
    <property type="entry name" value="CLAVALDEHYDE DEHYDROGENASE"/>
    <property type="match status" value="1"/>
</dbReference>
<dbReference type="CDD" id="cd05233">
    <property type="entry name" value="SDR_c"/>
    <property type="match status" value="1"/>
</dbReference>
<gene>
    <name evidence="3" type="ORF">B0A49_02775</name>
</gene>
<keyword evidence="2" id="KW-0560">Oxidoreductase</keyword>
<dbReference type="PRINTS" id="PR00081">
    <property type="entry name" value="GDHRDH"/>
</dbReference>
<dbReference type="AlphaFoldDB" id="A0A4U0XPP7"/>
<dbReference type="PANTHER" id="PTHR42760">
    <property type="entry name" value="SHORT-CHAIN DEHYDROGENASES/REDUCTASES FAMILY MEMBER"/>
    <property type="match status" value="1"/>
</dbReference>
<protein>
    <submittedName>
        <fullName evidence="3">Uncharacterized protein</fullName>
    </submittedName>
</protein>
<evidence type="ECO:0000256" key="2">
    <source>
        <dbReference type="ARBA" id="ARBA00023002"/>
    </source>
</evidence>
<dbReference type="InterPro" id="IPR036291">
    <property type="entry name" value="NAD(P)-bd_dom_sf"/>
</dbReference>
<name>A0A4U0XPP7_9PEZI</name>
<evidence type="ECO:0000256" key="1">
    <source>
        <dbReference type="ARBA" id="ARBA00006484"/>
    </source>
</evidence>